<organism evidence="2">
    <name type="scientific">marine sediment metagenome</name>
    <dbReference type="NCBI Taxonomy" id="412755"/>
    <lineage>
        <taxon>unclassified sequences</taxon>
        <taxon>metagenomes</taxon>
        <taxon>ecological metagenomes</taxon>
    </lineage>
</organism>
<comment type="caution">
    <text evidence="2">The sequence shown here is derived from an EMBL/GenBank/DDBJ whole genome shotgun (WGS) entry which is preliminary data.</text>
</comment>
<dbReference type="Pfam" id="PF00586">
    <property type="entry name" value="AIRS"/>
    <property type="match status" value="1"/>
</dbReference>
<dbReference type="Gene3D" id="3.30.1330.10">
    <property type="entry name" value="PurM-like, N-terminal domain"/>
    <property type="match status" value="1"/>
</dbReference>
<protein>
    <recommendedName>
        <fullName evidence="1">PurM-like N-terminal domain-containing protein</fullName>
    </recommendedName>
</protein>
<dbReference type="SUPFAM" id="SSF55326">
    <property type="entry name" value="PurM N-terminal domain-like"/>
    <property type="match status" value="1"/>
</dbReference>
<sequence length="216" mass="22721">MSASEDEITAWFARHSKLSASDFPIGIGDDMAQIRLGDESVLITTDMLLDGVHFDLREATLEQAAYKAMAVSLSDCAAMATVPVAAVVSVALPKGFGEEELKQLHAGIVSAGERFGCALVGGDITSWNDEEPFAISVAMLSKQAGNEPVKRSGAKVGDSICVTGALGGASYGKHLKFEPRVKEAVKIAQMVTANSMIDISDGLSSDLNRICKASRV</sequence>
<dbReference type="InterPro" id="IPR006283">
    <property type="entry name" value="ThiL-like"/>
</dbReference>
<dbReference type="Gene3D" id="3.90.650.10">
    <property type="entry name" value="PurM-like C-terminal domain"/>
    <property type="match status" value="1"/>
</dbReference>
<dbReference type="PANTHER" id="PTHR30270">
    <property type="entry name" value="THIAMINE-MONOPHOSPHATE KINASE"/>
    <property type="match status" value="1"/>
</dbReference>
<feature type="domain" description="PurM-like N-terminal" evidence="1">
    <location>
        <begin position="28"/>
        <end position="140"/>
    </location>
</feature>
<accession>X0XD68</accession>
<dbReference type="GO" id="GO:0009030">
    <property type="term" value="F:thiamine-phosphate kinase activity"/>
    <property type="evidence" value="ECO:0007669"/>
    <property type="project" value="InterPro"/>
</dbReference>
<dbReference type="SUPFAM" id="SSF56042">
    <property type="entry name" value="PurM C-terminal domain-like"/>
    <property type="match status" value="1"/>
</dbReference>
<evidence type="ECO:0000313" key="2">
    <source>
        <dbReference type="EMBL" id="GAG41124.1"/>
    </source>
</evidence>
<proteinExistence type="predicted"/>
<gene>
    <name evidence="2" type="ORF">S01H1_66038</name>
</gene>
<reference evidence="2" key="1">
    <citation type="journal article" date="2014" name="Front. Microbiol.">
        <title>High frequency of phylogenetically diverse reductive dehalogenase-homologous genes in deep subseafloor sedimentary metagenomes.</title>
        <authorList>
            <person name="Kawai M."/>
            <person name="Futagami T."/>
            <person name="Toyoda A."/>
            <person name="Takaki Y."/>
            <person name="Nishi S."/>
            <person name="Hori S."/>
            <person name="Arai W."/>
            <person name="Tsubouchi T."/>
            <person name="Morono Y."/>
            <person name="Uchiyama I."/>
            <person name="Ito T."/>
            <person name="Fujiyama A."/>
            <person name="Inagaki F."/>
            <person name="Takami H."/>
        </authorList>
    </citation>
    <scope>NUCLEOTIDE SEQUENCE</scope>
    <source>
        <strain evidence="2">Expedition CK06-06</strain>
    </source>
</reference>
<dbReference type="InterPro" id="IPR016188">
    <property type="entry name" value="PurM-like_N"/>
</dbReference>
<dbReference type="InterPro" id="IPR036921">
    <property type="entry name" value="PurM-like_N_sf"/>
</dbReference>
<dbReference type="EMBL" id="BARS01043644">
    <property type="protein sequence ID" value="GAG41124.1"/>
    <property type="molecule type" value="Genomic_DNA"/>
</dbReference>
<name>X0XD68_9ZZZZ</name>
<dbReference type="GO" id="GO:0009228">
    <property type="term" value="P:thiamine biosynthetic process"/>
    <property type="evidence" value="ECO:0007669"/>
    <property type="project" value="InterPro"/>
</dbReference>
<dbReference type="CDD" id="cd02194">
    <property type="entry name" value="ThiL"/>
    <property type="match status" value="1"/>
</dbReference>
<dbReference type="AlphaFoldDB" id="X0XD68"/>
<dbReference type="InterPro" id="IPR036676">
    <property type="entry name" value="PurM-like_C_sf"/>
</dbReference>
<feature type="non-terminal residue" evidence="2">
    <location>
        <position position="216"/>
    </location>
</feature>
<evidence type="ECO:0000259" key="1">
    <source>
        <dbReference type="Pfam" id="PF00586"/>
    </source>
</evidence>
<dbReference type="PANTHER" id="PTHR30270:SF0">
    <property type="entry name" value="THIAMINE-MONOPHOSPHATE KINASE"/>
    <property type="match status" value="1"/>
</dbReference>